<evidence type="ECO:0000259" key="3">
    <source>
        <dbReference type="PROSITE" id="PS50011"/>
    </source>
</evidence>
<organism evidence="4 5">
    <name type="scientific">Chlamydomonas eustigma</name>
    <dbReference type="NCBI Taxonomy" id="1157962"/>
    <lineage>
        <taxon>Eukaryota</taxon>
        <taxon>Viridiplantae</taxon>
        <taxon>Chlorophyta</taxon>
        <taxon>core chlorophytes</taxon>
        <taxon>Chlorophyceae</taxon>
        <taxon>CS clade</taxon>
        <taxon>Chlamydomonadales</taxon>
        <taxon>Chlamydomonadaceae</taxon>
        <taxon>Chlamydomonas</taxon>
    </lineage>
</organism>
<dbReference type="GO" id="GO:0005737">
    <property type="term" value="C:cytoplasm"/>
    <property type="evidence" value="ECO:0007669"/>
    <property type="project" value="TreeGrafter"/>
</dbReference>
<dbReference type="PROSITE" id="PS50011">
    <property type="entry name" value="PROTEIN_KINASE_DOM"/>
    <property type="match status" value="1"/>
</dbReference>
<protein>
    <recommendedName>
        <fullName evidence="3">Protein kinase domain-containing protein</fullName>
    </recommendedName>
</protein>
<dbReference type="PANTHER" id="PTHR24346:SF92">
    <property type="entry name" value="SNF1-RELATED PROTEIN KINASE 2.6"/>
    <property type="match status" value="1"/>
</dbReference>
<keyword evidence="2" id="KW-0067">ATP-binding</keyword>
<dbReference type="GO" id="GO:0035556">
    <property type="term" value="P:intracellular signal transduction"/>
    <property type="evidence" value="ECO:0007669"/>
    <property type="project" value="TreeGrafter"/>
</dbReference>
<evidence type="ECO:0000256" key="2">
    <source>
        <dbReference type="ARBA" id="ARBA00022840"/>
    </source>
</evidence>
<dbReference type="InterPro" id="IPR000719">
    <property type="entry name" value="Prot_kinase_dom"/>
</dbReference>
<dbReference type="SMART" id="SM00220">
    <property type="entry name" value="S_TKc"/>
    <property type="match status" value="1"/>
</dbReference>
<dbReference type="AlphaFoldDB" id="A0A250WPB3"/>
<dbReference type="InterPro" id="IPR011009">
    <property type="entry name" value="Kinase-like_dom_sf"/>
</dbReference>
<feature type="domain" description="Protein kinase" evidence="3">
    <location>
        <begin position="11"/>
        <end position="274"/>
    </location>
</feature>
<dbReference type="Gene3D" id="1.10.510.10">
    <property type="entry name" value="Transferase(Phosphotransferase) domain 1"/>
    <property type="match status" value="1"/>
</dbReference>
<dbReference type="Proteomes" id="UP000232323">
    <property type="component" value="Unassembled WGS sequence"/>
</dbReference>
<gene>
    <name evidence="4" type="ORF">CEUSTIGMA_g131.t1</name>
</gene>
<evidence type="ECO:0000313" key="5">
    <source>
        <dbReference type="Proteomes" id="UP000232323"/>
    </source>
</evidence>
<dbReference type="OrthoDB" id="530080at2759"/>
<comment type="caution">
    <text evidence="4">The sequence shown here is derived from an EMBL/GenBank/DDBJ whole genome shotgun (WGS) entry which is preliminary data.</text>
</comment>
<evidence type="ECO:0000313" key="4">
    <source>
        <dbReference type="EMBL" id="GAX72675.1"/>
    </source>
</evidence>
<dbReference type="GO" id="GO:0004674">
    <property type="term" value="F:protein serine/threonine kinase activity"/>
    <property type="evidence" value="ECO:0007669"/>
    <property type="project" value="TreeGrafter"/>
</dbReference>
<sequence>MEDPLRGHPRYIDGRLLVRGTYRFVCVYFNVESRELVAIKFLSRGEHMSKYTESEILNHRILRQHPHVIEFKEVFLTSDYICIAMEYASGGNLFRYVQSQRYLPEIHARFFFQQLIFGIDYCHRKGVVNRDIKLENVLLQPQDGIPQPLIKICDFGYSKAQVQSANTSTVGTVAYMAPEVLTGQEYDGKLSDIWSCGVLLYIMLFGHYPFDDPLRTTAPQRLNDAMMQRIVNMQWAIPSSPPVSAESCDLLRRLLVFQPSERLSMADIQLHPWFTVNLPPNAVEMNELCLANNDYEGMQSVESIQALLGQVVDVSPDSPKFIEKIIDEEIQQVGRQNEGTSRSPN</sequence>
<dbReference type="Pfam" id="PF00069">
    <property type="entry name" value="Pkinase"/>
    <property type="match status" value="1"/>
</dbReference>
<dbReference type="GO" id="GO:0005524">
    <property type="term" value="F:ATP binding"/>
    <property type="evidence" value="ECO:0007669"/>
    <property type="project" value="UniProtKB-KW"/>
</dbReference>
<reference evidence="4 5" key="1">
    <citation type="submission" date="2017-08" db="EMBL/GenBank/DDBJ databases">
        <title>Acidophilic green algal genome provides insights into adaptation to an acidic environment.</title>
        <authorList>
            <person name="Hirooka S."/>
            <person name="Hirose Y."/>
            <person name="Kanesaki Y."/>
            <person name="Higuchi S."/>
            <person name="Fujiwara T."/>
            <person name="Onuma R."/>
            <person name="Era A."/>
            <person name="Ohbayashi R."/>
            <person name="Uzuka A."/>
            <person name="Nozaki H."/>
            <person name="Yoshikawa H."/>
            <person name="Miyagishima S.Y."/>
        </authorList>
    </citation>
    <scope>NUCLEOTIDE SEQUENCE [LARGE SCALE GENOMIC DNA]</scope>
    <source>
        <strain evidence="4 5">NIES-2499</strain>
    </source>
</reference>
<dbReference type="STRING" id="1157962.A0A250WPB3"/>
<dbReference type="SUPFAM" id="SSF56112">
    <property type="entry name" value="Protein kinase-like (PK-like)"/>
    <property type="match status" value="1"/>
</dbReference>
<dbReference type="EMBL" id="BEGY01000001">
    <property type="protein sequence ID" value="GAX72675.1"/>
    <property type="molecule type" value="Genomic_DNA"/>
</dbReference>
<name>A0A250WPB3_9CHLO</name>
<keyword evidence="5" id="KW-1185">Reference proteome</keyword>
<keyword evidence="1" id="KW-0547">Nucleotide-binding</keyword>
<accession>A0A250WPB3</accession>
<dbReference type="FunFam" id="1.10.510.10:FF:000571">
    <property type="entry name" value="Maternal embryonic leucine zipper kinase"/>
    <property type="match status" value="1"/>
</dbReference>
<evidence type="ECO:0000256" key="1">
    <source>
        <dbReference type="ARBA" id="ARBA00022741"/>
    </source>
</evidence>
<dbReference type="PANTHER" id="PTHR24346">
    <property type="entry name" value="MAP/MICROTUBULE AFFINITY-REGULATING KINASE"/>
    <property type="match status" value="1"/>
</dbReference>
<proteinExistence type="predicted"/>